<proteinExistence type="predicted"/>
<evidence type="ECO:0000313" key="2">
    <source>
        <dbReference type="Proteomes" id="UP000321183"/>
    </source>
</evidence>
<keyword evidence="2" id="KW-1185">Reference proteome</keyword>
<accession>A0A510GGD9</accession>
<gene>
    <name evidence="1" type="ORF">RAS_04660</name>
</gene>
<sequence length="157" mass="18059">MIIQFNSIELLFSKFANNDNNELNNVQQQQITALAKFGTAENINTAMQLYREKSIDSCLFYSNKICESVIEQKIQKDLQITKNKFDPNYNLGDKRFSDIVVYDFQGKSHLVAEDYLLAIGKDKQVMQYINPASEIGKAIRTEIKHCSEIKLNQGIRL</sequence>
<protein>
    <submittedName>
        <fullName evidence="1">Uncharacterized protein</fullName>
    </submittedName>
</protein>
<dbReference type="KEGG" id="ras:RAS_04660"/>
<evidence type="ECO:0000313" key="1">
    <source>
        <dbReference type="EMBL" id="BBJ31357.1"/>
    </source>
</evidence>
<dbReference type="EMBL" id="AP019563">
    <property type="protein sequence ID" value="BBJ31357.1"/>
    <property type="molecule type" value="Genomic_DNA"/>
</dbReference>
<name>A0A510GGD9_9RICK</name>
<dbReference type="AlphaFoldDB" id="A0A510GGD9"/>
<dbReference type="Proteomes" id="UP000321183">
    <property type="component" value="Chromosome"/>
</dbReference>
<organism evidence="1 2">
    <name type="scientific">Rickettsia asiatica</name>
    <dbReference type="NCBI Taxonomy" id="238800"/>
    <lineage>
        <taxon>Bacteria</taxon>
        <taxon>Pseudomonadati</taxon>
        <taxon>Pseudomonadota</taxon>
        <taxon>Alphaproteobacteria</taxon>
        <taxon>Rickettsiales</taxon>
        <taxon>Rickettsiaceae</taxon>
        <taxon>Rickettsieae</taxon>
        <taxon>Rickettsia</taxon>
        <taxon>spotted fever group</taxon>
    </lineage>
</organism>
<reference evidence="1 2" key="1">
    <citation type="submission" date="2019-04" db="EMBL/GenBank/DDBJ databases">
        <title>Draft genome sequence of Rickettsia asiatica Maytaro1284.</title>
        <authorList>
            <person name="Thu M."/>
            <person name="Qiu Y."/>
            <person name="Nakao R."/>
        </authorList>
    </citation>
    <scope>NUCLEOTIDE SEQUENCE [LARGE SCALE GENOMIC DNA]</scope>
    <source>
        <strain evidence="1 2">Maytaro1284</strain>
    </source>
</reference>